<reference evidence="1" key="1">
    <citation type="submission" date="2021-01" db="EMBL/GenBank/DDBJ databases">
        <title>Modified the classification status of verrucomicrobia.</title>
        <authorList>
            <person name="Feng X."/>
        </authorList>
    </citation>
    <scope>NUCLEOTIDE SEQUENCE</scope>
    <source>
        <strain evidence="1">KCTC 13126</strain>
    </source>
</reference>
<dbReference type="Gene3D" id="3.40.50.1380">
    <property type="entry name" value="Methylglyoxal synthase-like domain"/>
    <property type="match status" value="1"/>
</dbReference>
<dbReference type="SUPFAM" id="SSF52335">
    <property type="entry name" value="Methylglyoxal synthase-like"/>
    <property type="match status" value="1"/>
</dbReference>
<dbReference type="RefSeq" id="WP_200358643.1">
    <property type="nucleotide sequence ID" value="NZ_JAENIL010000070.1"/>
</dbReference>
<dbReference type="SUPFAM" id="SSF53927">
    <property type="entry name" value="Cytidine deaminase-like"/>
    <property type="match status" value="1"/>
</dbReference>
<name>A0A934S2P2_9BACT</name>
<dbReference type="PANTHER" id="PTHR11692">
    <property type="entry name" value="BIFUNCTIONAL PURINE BIOSYNTHESIS PROTEIN PURH"/>
    <property type="match status" value="1"/>
</dbReference>
<dbReference type="GO" id="GO:0006189">
    <property type="term" value="P:'de novo' IMP biosynthetic process"/>
    <property type="evidence" value="ECO:0007669"/>
    <property type="project" value="TreeGrafter"/>
</dbReference>
<protein>
    <submittedName>
        <fullName evidence="1">Uncharacterized protein</fullName>
    </submittedName>
</protein>
<gene>
    <name evidence="1" type="ORF">JIN87_24560</name>
</gene>
<organism evidence="1 2">
    <name type="scientific">Pelagicoccus mobilis</name>
    <dbReference type="NCBI Taxonomy" id="415221"/>
    <lineage>
        <taxon>Bacteria</taxon>
        <taxon>Pseudomonadati</taxon>
        <taxon>Verrucomicrobiota</taxon>
        <taxon>Opitutia</taxon>
        <taxon>Puniceicoccales</taxon>
        <taxon>Pelagicoccaceae</taxon>
        <taxon>Pelagicoccus</taxon>
    </lineage>
</organism>
<dbReference type="GO" id="GO:0003937">
    <property type="term" value="F:IMP cyclohydrolase activity"/>
    <property type="evidence" value="ECO:0007669"/>
    <property type="project" value="InterPro"/>
</dbReference>
<dbReference type="InterPro" id="IPR002695">
    <property type="entry name" value="PurH-like"/>
</dbReference>
<dbReference type="GO" id="GO:0005829">
    <property type="term" value="C:cytosol"/>
    <property type="evidence" value="ECO:0007669"/>
    <property type="project" value="TreeGrafter"/>
</dbReference>
<dbReference type="Gene3D" id="3.40.140.20">
    <property type="match status" value="2"/>
</dbReference>
<dbReference type="GO" id="GO:0004643">
    <property type="term" value="F:phosphoribosylaminoimidazolecarboxamide formyltransferase activity"/>
    <property type="evidence" value="ECO:0007669"/>
    <property type="project" value="InterPro"/>
</dbReference>
<keyword evidence="2" id="KW-1185">Reference proteome</keyword>
<dbReference type="AlphaFoldDB" id="A0A934S2P2"/>
<dbReference type="PANTHER" id="PTHR11692:SF0">
    <property type="entry name" value="BIFUNCTIONAL PURINE BIOSYNTHESIS PROTEIN ATIC"/>
    <property type="match status" value="1"/>
</dbReference>
<evidence type="ECO:0000313" key="1">
    <source>
        <dbReference type="EMBL" id="MBK1880080.1"/>
    </source>
</evidence>
<comment type="caution">
    <text evidence="1">The sequence shown here is derived from an EMBL/GenBank/DDBJ whole genome shotgun (WGS) entry which is preliminary data.</text>
</comment>
<evidence type="ECO:0000313" key="2">
    <source>
        <dbReference type="Proteomes" id="UP000617628"/>
    </source>
</evidence>
<dbReference type="InterPro" id="IPR036914">
    <property type="entry name" value="MGS-like_dom_sf"/>
</dbReference>
<accession>A0A934S2P2</accession>
<proteinExistence type="predicted"/>
<sequence>MKRRKWLEGESIAGEIERMSNRALIVVREASGVASLAESLAGEFGYAFSGNQVAVDALESKGIACELVEDKDAVSLIMDAEQGITLLVANFVDVETAGRSFMSWKSALGAFDRGIVEAIRAAGWAVNQTAVLGNPADYDSALEELRENGGKFRQAFRMERATAALRAASEFDFAVAQYLEVQGADAPDMGALSGYSKAMRFAWSRAELLDTGENSHQLAAVYGGFYEHFRHVSGPKLSYAAVLTVSRAAYLIGEFERPAAALLRNGKVVTACCGSELEAVLDRVLSHEDLAGSWLVVNGSAGVDGLAKAIESEVAGVLAPDYSEEEFAGLSGVEKVTAIASISGLGYEALQEVRSVVGGVLVQDKDRAAINPMEWTVLGLAQPLVDDWEALLFGAKVVRHTDSASIAIVSGERLIALETGHYSSKRAWSAIEECGIELANTVAVFDGPEVEPATLKRMKVLGVRAVLLPISEAQDSLREAANECGLVLLGMSKGLRRL</sequence>
<dbReference type="InterPro" id="IPR024051">
    <property type="entry name" value="AICAR_Tfase_dup_dom_sf"/>
</dbReference>
<dbReference type="SMART" id="SM00798">
    <property type="entry name" value="AICARFT_IMPCHas"/>
    <property type="match status" value="1"/>
</dbReference>
<dbReference type="InterPro" id="IPR016193">
    <property type="entry name" value="Cytidine_deaminase-like"/>
</dbReference>
<dbReference type="EMBL" id="JAENIL010000070">
    <property type="protein sequence ID" value="MBK1880080.1"/>
    <property type="molecule type" value="Genomic_DNA"/>
</dbReference>
<dbReference type="Pfam" id="PF01808">
    <property type="entry name" value="AICARFT_IMPCHas"/>
    <property type="match status" value="1"/>
</dbReference>
<dbReference type="Proteomes" id="UP000617628">
    <property type="component" value="Unassembled WGS sequence"/>
</dbReference>